<protein>
    <submittedName>
        <fullName evidence="4">N-acetyltransferase</fullName>
    </submittedName>
</protein>
<dbReference type="InterPro" id="IPR050832">
    <property type="entry name" value="Bact_Acetyltransf"/>
</dbReference>
<keyword evidence="5" id="KW-1185">Reference proteome</keyword>
<dbReference type="InterPro" id="IPR000182">
    <property type="entry name" value="GNAT_dom"/>
</dbReference>
<gene>
    <name evidence="4" type="ORF">D3H34_21420</name>
</gene>
<dbReference type="EMBL" id="QXMN01000030">
    <property type="protein sequence ID" value="RIX76646.1"/>
    <property type="molecule type" value="Genomic_DNA"/>
</dbReference>
<dbReference type="CDD" id="cd04301">
    <property type="entry name" value="NAT_SF"/>
    <property type="match status" value="1"/>
</dbReference>
<proteinExistence type="predicted"/>
<accession>A0A9X8D202</accession>
<evidence type="ECO:0000256" key="1">
    <source>
        <dbReference type="ARBA" id="ARBA00022679"/>
    </source>
</evidence>
<dbReference type="Proteomes" id="UP000265619">
    <property type="component" value="Unassembled WGS sequence"/>
</dbReference>
<organism evidence="4 5">
    <name type="scientific">Acidovorax cavernicola</name>
    <dbReference type="NCBI Taxonomy" id="1675792"/>
    <lineage>
        <taxon>Bacteria</taxon>
        <taxon>Pseudomonadati</taxon>
        <taxon>Pseudomonadota</taxon>
        <taxon>Betaproteobacteria</taxon>
        <taxon>Burkholderiales</taxon>
        <taxon>Comamonadaceae</taxon>
        <taxon>Acidovorax</taxon>
    </lineage>
</organism>
<keyword evidence="2" id="KW-0012">Acyltransferase</keyword>
<dbReference type="SUPFAM" id="SSF55729">
    <property type="entry name" value="Acyl-CoA N-acyltransferases (Nat)"/>
    <property type="match status" value="1"/>
</dbReference>
<evidence type="ECO:0000256" key="2">
    <source>
        <dbReference type="ARBA" id="ARBA00023315"/>
    </source>
</evidence>
<dbReference type="InterPro" id="IPR016181">
    <property type="entry name" value="Acyl_CoA_acyltransferase"/>
</dbReference>
<dbReference type="PANTHER" id="PTHR43877">
    <property type="entry name" value="AMINOALKYLPHOSPHONATE N-ACETYLTRANSFERASE-RELATED-RELATED"/>
    <property type="match status" value="1"/>
</dbReference>
<evidence type="ECO:0000313" key="5">
    <source>
        <dbReference type="Proteomes" id="UP000265619"/>
    </source>
</evidence>
<dbReference type="AlphaFoldDB" id="A0A9X8D202"/>
<dbReference type="Pfam" id="PF00583">
    <property type="entry name" value="Acetyltransf_1"/>
    <property type="match status" value="1"/>
</dbReference>
<reference evidence="4 5" key="1">
    <citation type="submission" date="2018-09" db="EMBL/GenBank/DDBJ databases">
        <title>Acidovorax cavernicola nov. sp. isolated from Gruta de las Maravillas (Aracena, Spain).</title>
        <authorList>
            <person name="Jurado V."/>
            <person name="Gutierrez-Patricio S."/>
            <person name="Gonzalez-Pimentel J.L."/>
            <person name="Miller A.Z."/>
            <person name="Laiz L."/>
            <person name="Saiz-Jimenez C."/>
        </authorList>
    </citation>
    <scope>NUCLEOTIDE SEQUENCE [LARGE SCALE GENOMIC DNA]</scope>
    <source>
        <strain evidence="4 5">1011MAR4D40.2</strain>
    </source>
</reference>
<dbReference type="GO" id="GO:0016747">
    <property type="term" value="F:acyltransferase activity, transferring groups other than amino-acyl groups"/>
    <property type="evidence" value="ECO:0007669"/>
    <property type="project" value="InterPro"/>
</dbReference>
<comment type="caution">
    <text evidence="4">The sequence shown here is derived from an EMBL/GenBank/DDBJ whole genome shotgun (WGS) entry which is preliminary data.</text>
</comment>
<dbReference type="Gene3D" id="3.40.630.30">
    <property type="match status" value="1"/>
</dbReference>
<dbReference type="OrthoDB" id="359414at2"/>
<sequence length="176" mass="18723">MDAAPSALPPTVVVRDMHGDDLAAVLAIQLACYGAGFVEDGVLIARRLAASPHTGWVAEHGGAVRAYLAAYPSQRGKLTPLHGDFDVAPDADALYLHDLAVHPDASGLGLGPRLVRHAWAHALRAGWRHSTLVSVQASVGFWERQGYAAVTPAGEEQQARLATYPGLSVYMARRLD</sequence>
<name>A0A9X8D202_9BURK</name>
<keyword evidence="1" id="KW-0808">Transferase</keyword>
<evidence type="ECO:0000259" key="3">
    <source>
        <dbReference type="PROSITE" id="PS51186"/>
    </source>
</evidence>
<feature type="domain" description="N-acetyltransferase" evidence="3">
    <location>
        <begin position="12"/>
        <end position="176"/>
    </location>
</feature>
<evidence type="ECO:0000313" key="4">
    <source>
        <dbReference type="EMBL" id="RIX76646.1"/>
    </source>
</evidence>
<dbReference type="PROSITE" id="PS51186">
    <property type="entry name" value="GNAT"/>
    <property type="match status" value="1"/>
</dbReference>